<sequence>MDDSAKHPLTDPLMIARFENFPSDGAERKLLENWLSGSAQRWVFNVNAAKSLLQVIDTTNLSLTARDMHNFKSLLGIDGDIRKTFSSQGVEPEVLKTLFGDPREYHVEPCSDDSLTYLLRQNHDIDILIGMCHLTEVVYDGYDSISPSQSLNNGELTTRLDQYFKKKYAGPGVRWLKKALPHYMEMYNRSIHYGKTIVVLQSSGTGKSRTLAEMANSPEHWGISVCFRGLGSLKTPDAGDGYPLGDRSVFGCLNMLPKDVFDELKYVKNEEIAAAFMGALFDVVHGTIMSSDGQKEAFDKSWAISDVGHENAPRFKNFDKVRTNAIGLLKAHAKEILNARSLAPKVLIEPSPQTPSVAHHKMTVDSTSGPVDSDVDMKTEDPSAFESPPETATWVAELFNILVIKPAETLDDDRCKLNLSCFTFTFDESSQMNFGYRPVPNKKPPDDRITLLAMQRVIKACDQFNFWFPMLDTTSGLADVFPDANKETALSFRLQGTLWPLPPWIYMPFDVMVPSSEKLPKTPLEALLLDRLQLYGRPLWSTYKDDEIMRLAQKKLLCDDPEHFPRDDNDKYDLQTLALHSTRFVLNLTAEGAASRMAIDSVRSHLRVLTDYNASTCVLKTEVLSEPILAIAAGEILLRSKKTYKDSMDLLVEKLLLTLKVVSLGENGETCGRIVLIVNRDATVHAAGGQLCVVDAVKNEIVKQEYNKSRHMLYAVRPFLLVSYLHQLLDRKKLHQVDGAYDSGLEWASKVYMNFTHFYQLEDFIESELSYDYVLSCWRRGVALQCVHSQPVIDKLLIGYIGDLSEPFDPKMFVFIAVQIKNRVSAAKLNLINTITCPFLKFGSKRWKPEYMAILIDLSTSTCFKDSHERVQVTKCKATKDQVWSAFDRTKEYPAVRINIRGLQPYLSLKEWAPKIPDLQSGRGLTDFSSFNEDFESTQKFSKNTLALSRKQTLAKQKKLFKGDV</sequence>
<keyword evidence="3" id="KW-1185">Reference proteome</keyword>
<gene>
    <name evidence="2" type="ORF">K443DRAFT_5383</name>
</gene>
<evidence type="ECO:0000313" key="2">
    <source>
        <dbReference type="EMBL" id="KIK03427.1"/>
    </source>
</evidence>
<dbReference type="AlphaFoldDB" id="A0A0C9Y0D2"/>
<dbReference type="HOGENOM" id="CLU_018403_0_0_1"/>
<evidence type="ECO:0000313" key="3">
    <source>
        <dbReference type="Proteomes" id="UP000054477"/>
    </source>
</evidence>
<reference evidence="3" key="2">
    <citation type="submission" date="2015-01" db="EMBL/GenBank/DDBJ databases">
        <title>Evolutionary Origins and Diversification of the Mycorrhizal Mutualists.</title>
        <authorList>
            <consortium name="DOE Joint Genome Institute"/>
            <consortium name="Mycorrhizal Genomics Consortium"/>
            <person name="Kohler A."/>
            <person name="Kuo A."/>
            <person name="Nagy L.G."/>
            <person name="Floudas D."/>
            <person name="Copeland A."/>
            <person name="Barry K.W."/>
            <person name="Cichocki N."/>
            <person name="Veneault-Fourrey C."/>
            <person name="LaButti K."/>
            <person name="Lindquist E.A."/>
            <person name="Lipzen A."/>
            <person name="Lundell T."/>
            <person name="Morin E."/>
            <person name="Murat C."/>
            <person name="Riley R."/>
            <person name="Ohm R."/>
            <person name="Sun H."/>
            <person name="Tunlid A."/>
            <person name="Henrissat B."/>
            <person name="Grigoriev I.V."/>
            <person name="Hibbett D.S."/>
            <person name="Martin F."/>
        </authorList>
    </citation>
    <scope>NUCLEOTIDE SEQUENCE [LARGE SCALE GENOMIC DNA]</scope>
    <source>
        <strain evidence="3">LaAM-08-1</strain>
    </source>
</reference>
<reference evidence="2 3" key="1">
    <citation type="submission" date="2014-04" db="EMBL/GenBank/DDBJ databases">
        <authorList>
            <consortium name="DOE Joint Genome Institute"/>
            <person name="Kuo A."/>
            <person name="Kohler A."/>
            <person name="Nagy L.G."/>
            <person name="Floudas D."/>
            <person name="Copeland A."/>
            <person name="Barry K.W."/>
            <person name="Cichocki N."/>
            <person name="Veneault-Fourrey C."/>
            <person name="LaButti K."/>
            <person name="Lindquist E.A."/>
            <person name="Lipzen A."/>
            <person name="Lundell T."/>
            <person name="Morin E."/>
            <person name="Murat C."/>
            <person name="Sun H."/>
            <person name="Tunlid A."/>
            <person name="Henrissat B."/>
            <person name="Grigoriev I.V."/>
            <person name="Hibbett D.S."/>
            <person name="Martin F."/>
            <person name="Nordberg H.P."/>
            <person name="Cantor M.N."/>
            <person name="Hua S.X."/>
        </authorList>
    </citation>
    <scope>NUCLEOTIDE SEQUENCE [LARGE SCALE GENOMIC DNA]</scope>
    <source>
        <strain evidence="2 3">LaAM-08-1</strain>
    </source>
</reference>
<dbReference type="STRING" id="1095629.A0A0C9Y0D2"/>
<organism evidence="2 3">
    <name type="scientific">Laccaria amethystina LaAM-08-1</name>
    <dbReference type="NCBI Taxonomy" id="1095629"/>
    <lineage>
        <taxon>Eukaryota</taxon>
        <taxon>Fungi</taxon>
        <taxon>Dikarya</taxon>
        <taxon>Basidiomycota</taxon>
        <taxon>Agaricomycotina</taxon>
        <taxon>Agaricomycetes</taxon>
        <taxon>Agaricomycetidae</taxon>
        <taxon>Agaricales</taxon>
        <taxon>Agaricineae</taxon>
        <taxon>Hydnangiaceae</taxon>
        <taxon>Laccaria</taxon>
    </lineage>
</organism>
<evidence type="ECO:0000256" key="1">
    <source>
        <dbReference type="SAM" id="MobiDB-lite"/>
    </source>
</evidence>
<dbReference type="OrthoDB" id="107110at2759"/>
<proteinExistence type="predicted"/>
<protein>
    <submittedName>
        <fullName evidence="2">Unplaced genomic scaffold K443scaffold_45, whole genome shotgun sequence</fullName>
    </submittedName>
</protein>
<name>A0A0C9Y0D2_9AGAR</name>
<dbReference type="PANTHER" id="PTHR33266">
    <property type="entry name" value="CHROMOSOME 15, WHOLE GENOME SHOTGUN SEQUENCE"/>
    <property type="match status" value="1"/>
</dbReference>
<dbReference type="Proteomes" id="UP000054477">
    <property type="component" value="Unassembled WGS sequence"/>
</dbReference>
<feature type="region of interest" description="Disordered" evidence="1">
    <location>
        <begin position="352"/>
        <end position="372"/>
    </location>
</feature>
<dbReference type="PANTHER" id="PTHR33266:SF1">
    <property type="entry name" value="F-BOX DOMAIN-CONTAINING PROTEIN"/>
    <property type="match status" value="1"/>
</dbReference>
<accession>A0A0C9Y0D2</accession>
<dbReference type="EMBL" id="KN838580">
    <property type="protein sequence ID" value="KIK03427.1"/>
    <property type="molecule type" value="Genomic_DNA"/>
</dbReference>